<dbReference type="Proteomes" id="UP000093694">
    <property type="component" value="Unassembled WGS sequence"/>
</dbReference>
<comment type="caution">
    <text evidence="1">The sequence shown here is derived from an EMBL/GenBank/DDBJ whole genome shotgun (WGS) entry which is preliminary data.</text>
</comment>
<dbReference type="EMBL" id="LROR01000048">
    <property type="protein sequence ID" value="OBR94086.1"/>
    <property type="molecule type" value="Genomic_DNA"/>
</dbReference>
<organism evidence="1 3">
    <name type="scientific">Clostridium coskatii</name>
    <dbReference type="NCBI Taxonomy" id="1705578"/>
    <lineage>
        <taxon>Bacteria</taxon>
        <taxon>Bacillati</taxon>
        <taxon>Bacillota</taxon>
        <taxon>Clostridia</taxon>
        <taxon>Eubacteriales</taxon>
        <taxon>Clostridiaceae</taxon>
        <taxon>Clostridium</taxon>
    </lineage>
</organism>
<dbReference type="Proteomes" id="UP000077384">
    <property type="component" value="Unassembled WGS sequence"/>
</dbReference>
<proteinExistence type="predicted"/>
<dbReference type="AlphaFoldDB" id="A0A162KV38"/>
<accession>A0A162KV38</accession>
<gene>
    <name evidence="2" type="ORF">CLCOS_20520</name>
    <name evidence="1" type="ORF">WX73_03488</name>
</gene>
<keyword evidence="4" id="KW-1185">Reference proteome</keyword>
<sequence length="73" mass="8719">MEEVYPKDTVDKYVLIGFLKSIKNNNNIHIRSYLEDVSKNDDDYKQGYYKGFRDIAENQNRLIDNVLKKMEVE</sequence>
<name>A0A162KV38_9CLOT</name>
<reference evidence="2 4" key="2">
    <citation type="journal article" date="2016" name="Front. Microbiol.">
        <title>Industrial Acetogenic Biocatalysts: A Comparative Metabolic and Genomic Analysis.</title>
        <authorList>
            <person name="Bengelsdorf F."/>
            <person name="Poehlein A."/>
            <person name="Sonja S."/>
            <person name="Erz C."/>
            <person name="Hummel T."/>
            <person name="Hoffmeister S."/>
            <person name="Daniel R."/>
            <person name="Durre P."/>
        </authorList>
    </citation>
    <scope>NUCLEOTIDE SEQUENCE [LARGE SCALE GENOMIC DNA]</scope>
    <source>
        <strain evidence="2 4">PTA-10522</strain>
    </source>
</reference>
<protein>
    <submittedName>
        <fullName evidence="1">Uncharacterized protein</fullName>
    </submittedName>
</protein>
<evidence type="ECO:0000313" key="2">
    <source>
        <dbReference type="EMBL" id="OBR94086.1"/>
    </source>
</evidence>
<reference evidence="1 3" key="1">
    <citation type="journal article" date="2015" name="Biotechnol. Bioeng.">
        <title>Genome sequence and phenotypic characterization of Caulobacter segnis.</title>
        <authorList>
            <person name="Patel S."/>
            <person name="Fletcher B."/>
            <person name="Scott D.C."/>
            <person name="Ely B."/>
        </authorList>
    </citation>
    <scope>NUCLEOTIDE SEQUENCE [LARGE SCALE GENOMIC DNA]</scope>
    <source>
        <strain evidence="1 3">PS02</strain>
    </source>
</reference>
<dbReference type="RefSeq" id="WP_063602616.1">
    <property type="nucleotide sequence ID" value="NZ_LITQ01000056.1"/>
</dbReference>
<dbReference type="EMBL" id="LITQ01000056">
    <property type="protein sequence ID" value="OAA84456.1"/>
    <property type="molecule type" value="Genomic_DNA"/>
</dbReference>
<evidence type="ECO:0000313" key="3">
    <source>
        <dbReference type="Proteomes" id="UP000077384"/>
    </source>
</evidence>
<evidence type="ECO:0000313" key="4">
    <source>
        <dbReference type="Proteomes" id="UP000093694"/>
    </source>
</evidence>
<evidence type="ECO:0000313" key="1">
    <source>
        <dbReference type="EMBL" id="OAA84456.1"/>
    </source>
</evidence>
<dbReference type="PATRIC" id="fig|1705578.3.peg.3745"/>